<dbReference type="PRINTS" id="PR00725">
    <property type="entry name" value="DADACBPTASE1"/>
</dbReference>
<dbReference type="AlphaFoldDB" id="A0A0M5J9U5"/>
<reference evidence="17" key="1">
    <citation type="submission" date="2015-08" db="EMBL/GenBank/DDBJ databases">
        <title>Genome sequencing project for genomic taxonomy and phylogenomics of Bacillus-like bacteria.</title>
        <authorList>
            <person name="Liu B."/>
            <person name="Wang J."/>
            <person name="Zhu Y."/>
            <person name="Liu G."/>
            <person name="Chen Q."/>
            <person name="Chen Z."/>
            <person name="Lan J."/>
            <person name="Che J."/>
            <person name="Ge C."/>
            <person name="Shi H."/>
            <person name="Pan Z."/>
            <person name="Liu X."/>
        </authorList>
    </citation>
    <scope>NUCLEOTIDE SEQUENCE [LARGE SCALE GENOMIC DNA]</scope>
    <source>
        <strain evidence="17">FJAT-4402</strain>
    </source>
</reference>
<dbReference type="PANTHER" id="PTHR21581">
    <property type="entry name" value="D-ALANYL-D-ALANINE CARBOXYPEPTIDASE"/>
    <property type="match status" value="1"/>
</dbReference>
<evidence type="ECO:0000256" key="2">
    <source>
        <dbReference type="ARBA" id="ARBA00007164"/>
    </source>
</evidence>
<evidence type="ECO:0000256" key="13">
    <source>
        <dbReference type="PIRSR" id="PIRSR618044-2"/>
    </source>
</evidence>
<evidence type="ECO:0000256" key="10">
    <source>
        <dbReference type="ARBA" id="ARBA00023316"/>
    </source>
</evidence>
<dbReference type="SMART" id="SM00936">
    <property type="entry name" value="PBP5_C"/>
    <property type="match status" value="1"/>
</dbReference>
<dbReference type="GO" id="GO:0008360">
    <property type="term" value="P:regulation of cell shape"/>
    <property type="evidence" value="ECO:0007669"/>
    <property type="project" value="UniProtKB-KW"/>
</dbReference>
<dbReference type="UniPathway" id="UPA00219"/>
<dbReference type="PATRIC" id="fig|1441095.3.peg.1651"/>
<evidence type="ECO:0000256" key="3">
    <source>
        <dbReference type="ARBA" id="ARBA00012448"/>
    </source>
</evidence>
<dbReference type="InterPro" id="IPR012907">
    <property type="entry name" value="Peptidase_S11_C"/>
</dbReference>
<dbReference type="Proteomes" id="UP000067625">
    <property type="component" value="Chromosome"/>
</dbReference>
<evidence type="ECO:0000256" key="14">
    <source>
        <dbReference type="RuleBase" id="RU004016"/>
    </source>
</evidence>
<evidence type="ECO:0000313" key="17">
    <source>
        <dbReference type="Proteomes" id="UP000067625"/>
    </source>
</evidence>
<evidence type="ECO:0000313" key="16">
    <source>
        <dbReference type="EMBL" id="ALC81457.1"/>
    </source>
</evidence>
<dbReference type="GO" id="GO:0009252">
    <property type="term" value="P:peptidoglycan biosynthetic process"/>
    <property type="evidence" value="ECO:0007669"/>
    <property type="project" value="UniProtKB-UniPathway"/>
</dbReference>
<dbReference type="EC" id="3.4.16.4" evidence="3"/>
<dbReference type="Pfam" id="PF00768">
    <property type="entry name" value="Peptidase_S11"/>
    <property type="match status" value="1"/>
</dbReference>
<gene>
    <name evidence="16" type="ORF">AM592_07495</name>
</gene>
<feature type="domain" description="Peptidase S11 D-Ala-D-Ala carboxypeptidase A C-terminal" evidence="15">
    <location>
        <begin position="268"/>
        <end position="358"/>
    </location>
</feature>
<keyword evidence="10" id="KW-0961">Cell wall biogenesis/degradation</keyword>
<reference evidence="16 17" key="2">
    <citation type="journal article" date="2016" name="Int. J. Syst. Evol. Microbiol.">
        <title>Bacillus gobiensis sp. nov., isolated from a soil sample.</title>
        <authorList>
            <person name="Liu B."/>
            <person name="Liu G.H."/>
            <person name="Cetin S."/>
            <person name="Schumann P."/>
            <person name="Pan Z.Z."/>
            <person name="Chen Q.Q."/>
        </authorList>
    </citation>
    <scope>NUCLEOTIDE SEQUENCE [LARGE SCALE GENOMIC DNA]</scope>
    <source>
        <strain evidence="16 17">FJAT-4402</strain>
    </source>
</reference>
<organism evidence="16 17">
    <name type="scientific">Bacillus gobiensis</name>
    <dbReference type="NCBI Taxonomy" id="1441095"/>
    <lineage>
        <taxon>Bacteria</taxon>
        <taxon>Bacillati</taxon>
        <taxon>Bacillota</taxon>
        <taxon>Bacilli</taxon>
        <taxon>Bacillales</taxon>
        <taxon>Bacillaceae</taxon>
        <taxon>Bacillus</taxon>
    </lineage>
</organism>
<dbReference type="GO" id="GO:0006508">
    <property type="term" value="P:proteolysis"/>
    <property type="evidence" value="ECO:0007669"/>
    <property type="project" value="UniProtKB-KW"/>
</dbReference>
<evidence type="ECO:0000256" key="6">
    <source>
        <dbReference type="ARBA" id="ARBA00022729"/>
    </source>
</evidence>
<keyword evidence="5" id="KW-0645">Protease</keyword>
<dbReference type="OrthoDB" id="9791132at2"/>
<keyword evidence="8" id="KW-0133">Cell shape</keyword>
<name>A0A0M5J9U5_9BACI</name>
<evidence type="ECO:0000256" key="8">
    <source>
        <dbReference type="ARBA" id="ARBA00022960"/>
    </source>
</evidence>
<dbReference type="InterPro" id="IPR018044">
    <property type="entry name" value="Peptidase_S11"/>
</dbReference>
<dbReference type="PANTHER" id="PTHR21581:SF33">
    <property type="entry name" value="D-ALANYL-D-ALANINE CARBOXYPEPTIDASE DACB"/>
    <property type="match status" value="1"/>
</dbReference>
<comment type="catalytic activity">
    <reaction evidence="11">
        <text>Preferential cleavage: (Ac)2-L-Lys-D-Ala-|-D-Ala. Also transpeptidation of peptidyl-alanyl moieties that are N-acyl substituents of D-alanine.</text>
        <dbReference type="EC" id="3.4.16.4"/>
    </reaction>
</comment>
<evidence type="ECO:0000259" key="15">
    <source>
        <dbReference type="SMART" id="SM00936"/>
    </source>
</evidence>
<comment type="similarity">
    <text evidence="2 14">Belongs to the peptidase S11 family.</text>
</comment>
<dbReference type="InterPro" id="IPR012338">
    <property type="entry name" value="Beta-lactam/transpept-like"/>
</dbReference>
<dbReference type="STRING" id="1441095.AM592_07495"/>
<protein>
    <recommendedName>
        <fullName evidence="3">serine-type D-Ala-D-Ala carboxypeptidase</fullName>
        <ecNumber evidence="3">3.4.16.4</ecNumber>
    </recommendedName>
</protein>
<evidence type="ECO:0000256" key="1">
    <source>
        <dbReference type="ARBA" id="ARBA00004752"/>
    </source>
</evidence>
<feature type="active site" description="Acyl-ester intermediate" evidence="12">
    <location>
        <position position="61"/>
    </location>
</feature>
<sequence length="383" mass="43170">MRLYQKCMMLLLVSVIILPLILANKAKASLEISAKSAILIDANSGRVLFAKDEHEKRRIASITKIMTAILAIESGKLNETVKVSDLAARAEGSRIYLEKGQEIKLEDLVYGLMLRSGNDSAVAIAEHVGGSLDGFIYMMNQKAEQIGMKNTLFQNPHGLDDHENHFSTAYDMAVLTKYALQNATYKKVAGTKNYRAKTMEGYWKNKNKLLTGLYEYSTGGKTGYTKLAKRTLVSTAEKDKSSLIAVTIDAPDDWNDHISMFNKAFSTYKTYSIMKKGYIKGVDKKIYQNKIFINRDISYLMTEEEKKNVVIKTSLLKPNKSWEKNQEKIPEIVGQMRVQLDGKTIAEVPVYYPNDRNTPPKVSFFDSFQSVFMQLTGGAKWSI</sequence>
<evidence type="ECO:0000256" key="12">
    <source>
        <dbReference type="PIRSR" id="PIRSR618044-1"/>
    </source>
</evidence>
<dbReference type="InterPro" id="IPR001967">
    <property type="entry name" value="Peptidase_S11_N"/>
</dbReference>
<dbReference type="GO" id="GO:0071555">
    <property type="term" value="P:cell wall organization"/>
    <property type="evidence" value="ECO:0007669"/>
    <property type="project" value="UniProtKB-KW"/>
</dbReference>
<keyword evidence="6" id="KW-0732">Signal</keyword>
<dbReference type="Gene3D" id="3.40.710.10">
    <property type="entry name" value="DD-peptidase/beta-lactamase superfamily"/>
    <property type="match status" value="1"/>
</dbReference>
<accession>A0A0M5J9U5</accession>
<evidence type="ECO:0000256" key="11">
    <source>
        <dbReference type="ARBA" id="ARBA00034000"/>
    </source>
</evidence>
<dbReference type="GO" id="GO:0009002">
    <property type="term" value="F:serine-type D-Ala-D-Ala carboxypeptidase activity"/>
    <property type="evidence" value="ECO:0007669"/>
    <property type="project" value="UniProtKB-EC"/>
</dbReference>
<evidence type="ECO:0000256" key="7">
    <source>
        <dbReference type="ARBA" id="ARBA00022801"/>
    </source>
</evidence>
<keyword evidence="4 16" id="KW-0121">Carboxypeptidase</keyword>
<dbReference type="Gene3D" id="2.30.140.30">
    <property type="match status" value="1"/>
</dbReference>
<keyword evidence="7" id="KW-0378">Hydrolase</keyword>
<proteinExistence type="inferred from homology"/>
<feature type="active site" description="Acyl-ester intermediate" evidence="12">
    <location>
        <position position="64"/>
    </location>
</feature>
<keyword evidence="17" id="KW-1185">Reference proteome</keyword>
<feature type="binding site" evidence="13">
    <location>
        <position position="221"/>
    </location>
    <ligand>
        <name>substrate</name>
    </ligand>
</feature>
<evidence type="ECO:0000256" key="9">
    <source>
        <dbReference type="ARBA" id="ARBA00022984"/>
    </source>
</evidence>
<dbReference type="EMBL" id="CP012600">
    <property type="protein sequence ID" value="ALC81457.1"/>
    <property type="molecule type" value="Genomic_DNA"/>
</dbReference>
<evidence type="ECO:0000256" key="5">
    <source>
        <dbReference type="ARBA" id="ARBA00022670"/>
    </source>
</evidence>
<feature type="active site" evidence="12">
    <location>
        <position position="116"/>
    </location>
</feature>
<dbReference type="SUPFAM" id="SSF56601">
    <property type="entry name" value="beta-lactamase/transpeptidase-like"/>
    <property type="match status" value="1"/>
</dbReference>
<keyword evidence="9" id="KW-0573">Peptidoglycan synthesis</keyword>
<comment type="pathway">
    <text evidence="1">Cell wall biogenesis; peptidoglycan biosynthesis.</text>
</comment>
<dbReference type="RefSeq" id="WP_053603215.1">
    <property type="nucleotide sequence ID" value="NZ_CP012600.1"/>
</dbReference>
<evidence type="ECO:0000256" key="4">
    <source>
        <dbReference type="ARBA" id="ARBA00022645"/>
    </source>
</evidence>
<dbReference type="Pfam" id="PF07943">
    <property type="entry name" value="PBP5_C"/>
    <property type="match status" value="1"/>
</dbReference>